<evidence type="ECO:0000256" key="7">
    <source>
        <dbReference type="PROSITE-ProRule" id="PRU00169"/>
    </source>
</evidence>
<dbReference type="EMBL" id="WTVG01000009">
    <property type="protein sequence ID" value="NMG24049.1"/>
    <property type="molecule type" value="Genomic_DNA"/>
</dbReference>
<evidence type="ECO:0000256" key="5">
    <source>
        <dbReference type="ARBA" id="ARBA00022777"/>
    </source>
</evidence>
<keyword evidence="6" id="KW-0902">Two-component regulatory system</keyword>
<dbReference type="PANTHER" id="PTHR45339:SF1">
    <property type="entry name" value="HYBRID SIGNAL TRANSDUCTION HISTIDINE KINASE J"/>
    <property type="match status" value="1"/>
</dbReference>
<dbReference type="Pfam" id="PF02518">
    <property type="entry name" value="HATPase_c"/>
    <property type="match status" value="1"/>
</dbReference>
<gene>
    <name evidence="12" type="ORF">GO606_04785</name>
</gene>
<dbReference type="InterPro" id="IPR024478">
    <property type="entry name" value="HlyB_4HB_MCP"/>
</dbReference>
<dbReference type="SUPFAM" id="SSF47384">
    <property type="entry name" value="Homodimeric domain of signal transducing histidine kinase"/>
    <property type="match status" value="1"/>
</dbReference>
<evidence type="ECO:0000259" key="10">
    <source>
        <dbReference type="PROSITE" id="PS50109"/>
    </source>
</evidence>
<dbReference type="InterPro" id="IPR005467">
    <property type="entry name" value="His_kinase_dom"/>
</dbReference>
<dbReference type="CDD" id="cd00156">
    <property type="entry name" value="REC"/>
    <property type="match status" value="1"/>
</dbReference>
<feature type="compositionally biased region" description="Basic and acidic residues" evidence="9">
    <location>
        <begin position="793"/>
        <end position="814"/>
    </location>
</feature>
<dbReference type="InterPro" id="IPR003018">
    <property type="entry name" value="GAF"/>
</dbReference>
<dbReference type="SMART" id="SM00448">
    <property type="entry name" value="REC"/>
    <property type="match status" value="3"/>
</dbReference>
<dbReference type="RefSeq" id="WP_169117452.1">
    <property type="nucleotide sequence ID" value="NZ_WTVG02000040.1"/>
</dbReference>
<dbReference type="InterPro" id="IPR036097">
    <property type="entry name" value="HisK_dim/P_sf"/>
</dbReference>
<feature type="region of interest" description="Disordered" evidence="9">
    <location>
        <begin position="775"/>
        <end position="815"/>
    </location>
</feature>
<feature type="domain" description="Response regulatory" evidence="11">
    <location>
        <begin position="816"/>
        <end position="929"/>
    </location>
</feature>
<feature type="domain" description="Response regulatory" evidence="11">
    <location>
        <begin position="1084"/>
        <end position="1201"/>
    </location>
</feature>
<keyword evidence="13" id="KW-1185">Reference proteome</keyword>
<evidence type="ECO:0000256" key="8">
    <source>
        <dbReference type="SAM" id="Coils"/>
    </source>
</evidence>
<dbReference type="InterPro" id="IPR001789">
    <property type="entry name" value="Sig_transdc_resp-reg_receiver"/>
</dbReference>
<feature type="modified residue" description="4-aspartylphosphate" evidence="7">
    <location>
        <position position="987"/>
    </location>
</feature>
<feature type="coiled-coil region" evidence="8">
    <location>
        <begin position="463"/>
        <end position="532"/>
    </location>
</feature>
<evidence type="ECO:0000256" key="1">
    <source>
        <dbReference type="ARBA" id="ARBA00000085"/>
    </source>
</evidence>
<dbReference type="Gene3D" id="1.10.287.130">
    <property type="match status" value="1"/>
</dbReference>
<keyword evidence="4" id="KW-0808">Transferase</keyword>
<reference evidence="12" key="1">
    <citation type="submission" date="2019-12" db="EMBL/GenBank/DDBJ databases">
        <title>Comparative genomics gives insights into the taxonomy of the Azoarcus-Aromatoleum group and reveals separate origins of nif in the plant-associated Azoarcus and non-plant-associated Aromatoleum sub-groups.</title>
        <authorList>
            <person name="Lafos M."/>
            <person name="Maluk M."/>
            <person name="Batista M."/>
            <person name="Junghare M."/>
            <person name="Carmona M."/>
            <person name="Faoro H."/>
            <person name="Cruz L.M."/>
            <person name="Battistoni F."/>
            <person name="De Souza E."/>
            <person name="Pedrosa F."/>
            <person name="Chen W.-M."/>
            <person name="Poole P.S."/>
            <person name="Dixon R.A."/>
            <person name="James E.K."/>
        </authorList>
    </citation>
    <scope>NUCLEOTIDE SEQUENCE</scope>
    <source>
        <strain evidence="12">LuFRes1</strain>
    </source>
</reference>
<feature type="compositionally biased region" description="Low complexity" evidence="9">
    <location>
        <begin position="781"/>
        <end position="792"/>
    </location>
</feature>
<dbReference type="Pfam" id="PF13185">
    <property type="entry name" value="GAF_2"/>
    <property type="match status" value="1"/>
</dbReference>
<feature type="domain" description="Histidine kinase" evidence="10">
    <location>
        <begin position="542"/>
        <end position="769"/>
    </location>
</feature>
<dbReference type="CDD" id="cd00082">
    <property type="entry name" value="HisKA"/>
    <property type="match status" value="1"/>
</dbReference>
<keyword evidence="5" id="KW-0418">Kinase</keyword>
<dbReference type="Gene3D" id="3.40.50.2300">
    <property type="match status" value="3"/>
</dbReference>
<dbReference type="PROSITE" id="PS50110">
    <property type="entry name" value="RESPONSE_REGULATORY"/>
    <property type="match status" value="3"/>
</dbReference>
<feature type="modified residue" description="4-aspartylphosphate" evidence="7">
    <location>
        <position position="865"/>
    </location>
</feature>
<sequence>MIRRTSITTRLVAGFSLMLVATLLLGVMSLRSIQGLAETTASMYRHPFTVAIAIREAKTEALVAQQVMSTLVHYADSAEVHSLEQRLEARRKDNDERFALLRERYRGNPADLDRIQQARDDWRVARAETIALVKSGRRAEAIVLHRERSDRLVNALLDRMNAVSNFSDQRASIYQQDSANEAASAGRLLVAALVLILAAGAALTFVVTHSVNRSLRRAANEVKRVIESSSDKARVVEAIGAGDLSQEIAESKPLKLDPEALPHDETGTLLKAAAQLSAVQNELDHSFRNMTSSLRQARAQAHEADWLKSGLNELNSVMRGEQGASDIADKVLAYLVEYLKAGVGALYLLDERAEELSLAASYAFTRRKNLGDRFRLGEGLIGQAARERKPICLANVPADYLPIASALGESVPKIVLALPLLHGTRLIGALEIGTFADMTDIQLEFLNLAQEAVAIGLSVSLSRQRMAELLEETQQQAEELRVQQEELQQSNEELEERAQMLETQRENIRAKNREIKLAAEDLRVKAQELERVSAYKSQFLANMSHELRTPLNSLMILSSLLMQNKDGNLSEKQIEFASTIHSAGTDLLDLINDILDLSKIEAGRIELDFADIAVEELSASMRSLFQSQAEQKRIAFSVEVQADVPRTFHGDSQRVHQILKNLLSNALKFTEHGEVRLCVTFPSGSANPLPELAIAFVVSDTGIGIPPDKQQGIFDAFQQADGSISRKYGGTGLGLSISLELARRMHGDIHMSSSEGEGSVFILYLPLCVESDKGPERRRPPAALLPQAPAVRAQHEPSARSPRTEEHGHAKAGDRSILVVEDDPEFAKILQELIRERGFSVLVAESGEKGLELAERELPSAIILDVMLPGIDGWNVMRSLKDNPRTRHIPVHFLTCLEERQKALGMAAIGFATKPVDSEQLNEVLEAIERSVTKSVKRLLVVEDDQNEAYSIVALLDDKDVEISVAASGREAVDLLASETFDCVVLDLGLPEMSGFDLLDHMQAMERGARVPVVIHSGRELSEDDERRLRRYAESIVIKGAKSPERLINEVTLFLHQVETRLPANKQRMIRAALDKEAMLEGRKVLLVDDDMRNLFSLSSVLAEKNMVVIEADNGRKALARLEEHPDVSIVLMDIMMPETDGYAAMREIRRNPRFAKLPVIAMTAKAMKGDYEKCIEAGASDYIAKPIDVDKLFSLIRVWMYQRV</sequence>
<evidence type="ECO:0000256" key="9">
    <source>
        <dbReference type="SAM" id="MobiDB-lite"/>
    </source>
</evidence>
<proteinExistence type="predicted"/>
<dbReference type="EC" id="2.7.13.3" evidence="2"/>
<organism evidence="12 13">
    <name type="scientific">Aromatoleum anaerobium</name>
    <dbReference type="NCBI Taxonomy" id="182180"/>
    <lineage>
        <taxon>Bacteria</taxon>
        <taxon>Pseudomonadati</taxon>
        <taxon>Pseudomonadota</taxon>
        <taxon>Betaproteobacteria</taxon>
        <taxon>Rhodocyclales</taxon>
        <taxon>Rhodocyclaceae</taxon>
        <taxon>Aromatoleum</taxon>
    </lineage>
</organism>
<dbReference type="Pfam" id="PF00072">
    <property type="entry name" value="Response_reg"/>
    <property type="match status" value="3"/>
</dbReference>
<dbReference type="SUPFAM" id="SSF55781">
    <property type="entry name" value="GAF domain-like"/>
    <property type="match status" value="1"/>
</dbReference>
<evidence type="ECO:0000313" key="12">
    <source>
        <dbReference type="EMBL" id="NMG24049.1"/>
    </source>
</evidence>
<dbReference type="InterPro" id="IPR004358">
    <property type="entry name" value="Sig_transdc_His_kin-like_C"/>
</dbReference>
<dbReference type="InterPro" id="IPR036890">
    <property type="entry name" value="HATPase_C_sf"/>
</dbReference>
<dbReference type="InterPro" id="IPR003661">
    <property type="entry name" value="HisK_dim/P_dom"/>
</dbReference>
<dbReference type="SUPFAM" id="SSF52172">
    <property type="entry name" value="CheY-like"/>
    <property type="match status" value="3"/>
</dbReference>
<dbReference type="PRINTS" id="PR00344">
    <property type="entry name" value="BCTRLSENSOR"/>
</dbReference>
<dbReference type="Pfam" id="PF12729">
    <property type="entry name" value="4HB_MCP_1"/>
    <property type="match status" value="1"/>
</dbReference>
<evidence type="ECO:0000313" key="13">
    <source>
        <dbReference type="Proteomes" id="UP000615989"/>
    </source>
</evidence>
<dbReference type="CDD" id="cd16922">
    <property type="entry name" value="HATPase_EvgS-ArcB-TorS-like"/>
    <property type="match status" value="1"/>
</dbReference>
<dbReference type="PROSITE" id="PS50109">
    <property type="entry name" value="HIS_KIN"/>
    <property type="match status" value="1"/>
</dbReference>
<comment type="catalytic activity">
    <reaction evidence="1">
        <text>ATP + protein L-histidine = ADP + protein N-phospho-L-histidine.</text>
        <dbReference type="EC" id="2.7.13.3"/>
    </reaction>
</comment>
<dbReference type="SMART" id="SM00065">
    <property type="entry name" value="GAF"/>
    <property type="match status" value="1"/>
</dbReference>
<comment type="caution">
    <text evidence="12">The sequence shown here is derived from an EMBL/GenBank/DDBJ whole genome shotgun (WGS) entry which is preliminary data.</text>
</comment>
<dbReference type="InterPro" id="IPR011006">
    <property type="entry name" value="CheY-like_superfamily"/>
</dbReference>
<keyword evidence="3 7" id="KW-0597">Phosphoprotein</keyword>
<dbReference type="CDD" id="cd17546">
    <property type="entry name" value="REC_hyHK_CKI1_RcsC-like"/>
    <property type="match status" value="1"/>
</dbReference>
<dbReference type="Pfam" id="PF00512">
    <property type="entry name" value="HisKA"/>
    <property type="match status" value="1"/>
</dbReference>
<dbReference type="Proteomes" id="UP000615989">
    <property type="component" value="Unassembled WGS sequence"/>
</dbReference>
<accession>A0ABX1PIE5</accession>
<dbReference type="SUPFAM" id="SSF55874">
    <property type="entry name" value="ATPase domain of HSP90 chaperone/DNA topoisomerase II/histidine kinase"/>
    <property type="match status" value="1"/>
</dbReference>
<dbReference type="InterPro" id="IPR003594">
    <property type="entry name" value="HATPase_dom"/>
</dbReference>
<keyword evidence="8" id="KW-0175">Coiled coil</keyword>
<evidence type="ECO:0000256" key="2">
    <source>
        <dbReference type="ARBA" id="ARBA00012438"/>
    </source>
</evidence>
<name>A0ABX1PIE5_9RHOO</name>
<dbReference type="Gene3D" id="3.30.565.10">
    <property type="entry name" value="Histidine kinase-like ATPase, C-terminal domain"/>
    <property type="match status" value="1"/>
</dbReference>
<dbReference type="PANTHER" id="PTHR45339">
    <property type="entry name" value="HYBRID SIGNAL TRANSDUCTION HISTIDINE KINASE J"/>
    <property type="match status" value="1"/>
</dbReference>
<evidence type="ECO:0000259" key="11">
    <source>
        <dbReference type="PROSITE" id="PS50110"/>
    </source>
</evidence>
<feature type="modified residue" description="4-aspartylphosphate" evidence="7">
    <location>
        <position position="1134"/>
    </location>
</feature>
<evidence type="ECO:0000256" key="4">
    <source>
        <dbReference type="ARBA" id="ARBA00022679"/>
    </source>
</evidence>
<dbReference type="SMART" id="SM00387">
    <property type="entry name" value="HATPase_c"/>
    <property type="match status" value="1"/>
</dbReference>
<evidence type="ECO:0000256" key="3">
    <source>
        <dbReference type="ARBA" id="ARBA00022553"/>
    </source>
</evidence>
<dbReference type="SMART" id="SM00388">
    <property type="entry name" value="HisKA"/>
    <property type="match status" value="1"/>
</dbReference>
<feature type="domain" description="Response regulatory" evidence="11">
    <location>
        <begin position="938"/>
        <end position="1054"/>
    </location>
</feature>
<dbReference type="InterPro" id="IPR029016">
    <property type="entry name" value="GAF-like_dom_sf"/>
</dbReference>
<evidence type="ECO:0000256" key="6">
    <source>
        <dbReference type="ARBA" id="ARBA00023012"/>
    </source>
</evidence>
<dbReference type="Gene3D" id="3.30.450.40">
    <property type="match status" value="1"/>
</dbReference>
<protein>
    <recommendedName>
        <fullName evidence="2">histidine kinase</fullName>
        <ecNumber evidence="2">2.7.13.3</ecNumber>
    </recommendedName>
</protein>